<reference evidence="1" key="1">
    <citation type="submission" date="2014-09" db="EMBL/GenBank/DDBJ databases">
        <authorList>
            <person name="Magalhaes I.L.F."/>
            <person name="Oliveira U."/>
            <person name="Santos F.R."/>
            <person name="Vidigal T.H.D.A."/>
            <person name="Brescovit A.D."/>
            <person name="Santos A.J."/>
        </authorList>
    </citation>
    <scope>NUCLEOTIDE SEQUENCE</scope>
    <source>
        <tissue evidence="1">Shoot tissue taken approximately 20 cm above the soil surface</tissue>
    </source>
</reference>
<name>A0A0A9E5D8_ARUDO</name>
<protein>
    <submittedName>
        <fullName evidence="1">Uncharacterized protein</fullName>
    </submittedName>
</protein>
<evidence type="ECO:0000313" key="1">
    <source>
        <dbReference type="EMBL" id="JAD91177.1"/>
    </source>
</evidence>
<proteinExistence type="predicted"/>
<accession>A0A0A9E5D8</accession>
<sequence>MKLMLLFSAGDDPPTRCFVGYDGPPTPDIFSWVRAPGC</sequence>
<organism evidence="1">
    <name type="scientific">Arundo donax</name>
    <name type="common">Giant reed</name>
    <name type="synonym">Donax arundinaceus</name>
    <dbReference type="NCBI Taxonomy" id="35708"/>
    <lineage>
        <taxon>Eukaryota</taxon>
        <taxon>Viridiplantae</taxon>
        <taxon>Streptophyta</taxon>
        <taxon>Embryophyta</taxon>
        <taxon>Tracheophyta</taxon>
        <taxon>Spermatophyta</taxon>
        <taxon>Magnoliopsida</taxon>
        <taxon>Liliopsida</taxon>
        <taxon>Poales</taxon>
        <taxon>Poaceae</taxon>
        <taxon>PACMAD clade</taxon>
        <taxon>Arundinoideae</taxon>
        <taxon>Arundineae</taxon>
        <taxon>Arundo</taxon>
    </lineage>
</organism>
<reference evidence="1" key="2">
    <citation type="journal article" date="2015" name="Data Brief">
        <title>Shoot transcriptome of the giant reed, Arundo donax.</title>
        <authorList>
            <person name="Barrero R.A."/>
            <person name="Guerrero F.D."/>
            <person name="Moolhuijzen P."/>
            <person name="Goolsby J.A."/>
            <person name="Tidwell J."/>
            <person name="Bellgard S.E."/>
            <person name="Bellgard M.I."/>
        </authorList>
    </citation>
    <scope>NUCLEOTIDE SEQUENCE</scope>
    <source>
        <tissue evidence="1">Shoot tissue taken approximately 20 cm above the soil surface</tissue>
    </source>
</reference>
<dbReference type="EMBL" id="GBRH01206718">
    <property type="protein sequence ID" value="JAD91177.1"/>
    <property type="molecule type" value="Transcribed_RNA"/>
</dbReference>
<dbReference type="AlphaFoldDB" id="A0A0A9E5D8"/>